<dbReference type="InterPro" id="IPR046982">
    <property type="entry name" value="BIN3/RVS161-like"/>
</dbReference>
<dbReference type="PANTHER" id="PTHR47174">
    <property type="entry name" value="BRIDGING INTEGRATOR 3"/>
    <property type="match status" value="1"/>
</dbReference>
<evidence type="ECO:0000259" key="5">
    <source>
        <dbReference type="PROSITE" id="PS50002"/>
    </source>
</evidence>
<accession>A0ABQ9GDQ3</accession>
<dbReference type="InterPro" id="IPR001452">
    <property type="entry name" value="SH3_domain"/>
</dbReference>
<keyword evidence="7" id="KW-1185">Reference proteome</keyword>
<dbReference type="SMART" id="SM00326">
    <property type="entry name" value="SH3"/>
    <property type="match status" value="2"/>
</dbReference>
<feature type="domain" description="SH3" evidence="5">
    <location>
        <begin position="78"/>
        <end position="136"/>
    </location>
</feature>
<comment type="caution">
    <text evidence="6">The sequence shown here is derived from an EMBL/GenBank/DDBJ whole genome shotgun (WGS) entry which is preliminary data.</text>
</comment>
<sequence>MKAWSSLKLICGVQVSERREISSQTDGSLKLSLRADSRGIAEVPENVSDNGSVAEVIGELGPQVTDLASPILGQGVQVSDVTVEALYPWRAKKSTHLSFNKGDFIVVKEQQELWWYGDLNGAEGWFPKSYVKTIARLEDEQGEKEGGGIFVAGAPASHQDELGLILGGRHGLTNCIDFWLLIISWQQNKLRHVAFAARYKISCGLCSSPHSWGGHSQEVFICEAQGSSWLCHWCCCRLYLGHCPWVVVVLQLAELVVVPLVCCKSSEPRVAVRRWSCGVTESEAWRNWEVGLLQLSGSRGPEHKNFEVNLHFSHESNCIVAEYYVAMYPYQSMETGDLSFQQGEVVLVVKKEGDWWTGVIGDRQGIFPSNYVQKAEIEVG</sequence>
<name>A0ABQ9GDQ3_9NEOP</name>
<reference evidence="6 7" key="1">
    <citation type="submission" date="2023-02" db="EMBL/GenBank/DDBJ databases">
        <title>LHISI_Scaffold_Assembly.</title>
        <authorList>
            <person name="Stuart O.P."/>
            <person name="Cleave R."/>
            <person name="Magrath M.J.L."/>
            <person name="Mikheyev A.S."/>
        </authorList>
    </citation>
    <scope>NUCLEOTIDE SEQUENCE [LARGE SCALE GENOMIC DNA]</scope>
    <source>
        <strain evidence="6">Daus_M_001</strain>
        <tissue evidence="6">Leg muscle</tissue>
    </source>
</reference>
<evidence type="ECO:0000313" key="7">
    <source>
        <dbReference type="Proteomes" id="UP001159363"/>
    </source>
</evidence>
<keyword evidence="2 4" id="KW-0728">SH3 domain</keyword>
<evidence type="ECO:0000256" key="1">
    <source>
        <dbReference type="ARBA" id="ARBA00004496"/>
    </source>
</evidence>
<gene>
    <name evidence="6" type="ORF">PR048_029553</name>
</gene>
<dbReference type="Proteomes" id="UP001159363">
    <property type="component" value="Chromosome 12"/>
</dbReference>
<dbReference type="Pfam" id="PF00018">
    <property type="entry name" value="SH3_1"/>
    <property type="match status" value="1"/>
</dbReference>
<keyword evidence="3" id="KW-0963">Cytoplasm</keyword>
<dbReference type="SUPFAM" id="SSF50044">
    <property type="entry name" value="SH3-domain"/>
    <property type="match status" value="2"/>
</dbReference>
<dbReference type="PROSITE" id="PS50002">
    <property type="entry name" value="SH3"/>
    <property type="match status" value="2"/>
</dbReference>
<evidence type="ECO:0000256" key="2">
    <source>
        <dbReference type="ARBA" id="ARBA00022443"/>
    </source>
</evidence>
<dbReference type="PANTHER" id="PTHR47174:SF3">
    <property type="entry name" value="BRIDGING INTEGRATOR 3"/>
    <property type="match status" value="1"/>
</dbReference>
<comment type="subcellular location">
    <subcellularLocation>
        <location evidence="1">Cytoplasm</location>
    </subcellularLocation>
</comment>
<dbReference type="Pfam" id="PF14604">
    <property type="entry name" value="SH3_9"/>
    <property type="match status" value="1"/>
</dbReference>
<evidence type="ECO:0000256" key="3">
    <source>
        <dbReference type="ARBA" id="ARBA00022490"/>
    </source>
</evidence>
<dbReference type="EMBL" id="JARBHB010000013">
    <property type="protein sequence ID" value="KAJ8870530.1"/>
    <property type="molecule type" value="Genomic_DNA"/>
</dbReference>
<organism evidence="6 7">
    <name type="scientific">Dryococelus australis</name>
    <dbReference type="NCBI Taxonomy" id="614101"/>
    <lineage>
        <taxon>Eukaryota</taxon>
        <taxon>Metazoa</taxon>
        <taxon>Ecdysozoa</taxon>
        <taxon>Arthropoda</taxon>
        <taxon>Hexapoda</taxon>
        <taxon>Insecta</taxon>
        <taxon>Pterygota</taxon>
        <taxon>Neoptera</taxon>
        <taxon>Polyneoptera</taxon>
        <taxon>Phasmatodea</taxon>
        <taxon>Verophasmatodea</taxon>
        <taxon>Anareolatae</taxon>
        <taxon>Phasmatidae</taxon>
        <taxon>Eurycanthinae</taxon>
        <taxon>Dryococelus</taxon>
    </lineage>
</organism>
<dbReference type="CDD" id="cd11838">
    <property type="entry name" value="SH3_Intersectin_3"/>
    <property type="match status" value="1"/>
</dbReference>
<feature type="domain" description="SH3" evidence="5">
    <location>
        <begin position="319"/>
        <end position="377"/>
    </location>
</feature>
<dbReference type="Gene3D" id="2.30.30.40">
    <property type="entry name" value="SH3 Domains"/>
    <property type="match status" value="2"/>
</dbReference>
<dbReference type="InterPro" id="IPR036028">
    <property type="entry name" value="SH3-like_dom_sf"/>
</dbReference>
<dbReference type="PRINTS" id="PR00452">
    <property type="entry name" value="SH3DOMAIN"/>
</dbReference>
<dbReference type="CDD" id="cd11837">
    <property type="entry name" value="SH3_Intersectin_2"/>
    <property type="match status" value="1"/>
</dbReference>
<protein>
    <recommendedName>
        <fullName evidence="5">SH3 domain-containing protein</fullName>
    </recommendedName>
</protein>
<evidence type="ECO:0000313" key="6">
    <source>
        <dbReference type="EMBL" id="KAJ8870530.1"/>
    </source>
</evidence>
<proteinExistence type="predicted"/>
<evidence type="ECO:0000256" key="4">
    <source>
        <dbReference type="PROSITE-ProRule" id="PRU00192"/>
    </source>
</evidence>